<protein>
    <submittedName>
        <fullName evidence="2">Uncharacterized protein</fullName>
    </submittedName>
</protein>
<dbReference type="GeneID" id="19983293"/>
<dbReference type="VEuPathDB" id="FungiDB:G647_04800"/>
<evidence type="ECO:0000313" key="2">
    <source>
        <dbReference type="EMBL" id="ETI23004.1"/>
    </source>
</evidence>
<sequence length="201" mass="23426">MTAPETECHDPVKGEKQEGDTSPRAKEDNEKEYADFKTWADDFFEREYTEHQWSAGAHISSSQISILVEPGEGKLRDLEPDEELLSESEESEGEQEPFVTWSNRTRLDAATSSNLSMRAMQWCMDKDKEYWSGKALPEHRQKSCLAKRSIGDRVERSRRIKWAEEMGRRYPGRYVPYPGRLVRAPPSRCRVDKGRRLQRKK</sequence>
<dbReference type="HOGENOM" id="CLU_091748_0_0_1"/>
<dbReference type="RefSeq" id="XP_008727359.1">
    <property type="nucleotide sequence ID" value="XM_008729137.1"/>
</dbReference>
<accession>V9D7W2</accession>
<feature type="region of interest" description="Disordered" evidence="1">
    <location>
        <begin position="1"/>
        <end position="33"/>
    </location>
</feature>
<dbReference type="Proteomes" id="UP000030678">
    <property type="component" value="Unassembled WGS sequence"/>
</dbReference>
<feature type="compositionally biased region" description="Acidic residues" evidence="1">
    <location>
        <begin position="79"/>
        <end position="95"/>
    </location>
</feature>
<evidence type="ECO:0000313" key="3">
    <source>
        <dbReference type="Proteomes" id="UP000030678"/>
    </source>
</evidence>
<organism evidence="2 3">
    <name type="scientific">Cladophialophora carrionii CBS 160.54</name>
    <dbReference type="NCBI Taxonomy" id="1279043"/>
    <lineage>
        <taxon>Eukaryota</taxon>
        <taxon>Fungi</taxon>
        <taxon>Dikarya</taxon>
        <taxon>Ascomycota</taxon>
        <taxon>Pezizomycotina</taxon>
        <taxon>Eurotiomycetes</taxon>
        <taxon>Chaetothyriomycetidae</taxon>
        <taxon>Chaetothyriales</taxon>
        <taxon>Herpotrichiellaceae</taxon>
        <taxon>Cladophialophora</taxon>
    </lineage>
</organism>
<reference evidence="2 3" key="1">
    <citation type="submission" date="2013-03" db="EMBL/GenBank/DDBJ databases">
        <title>The Genome Sequence of Cladophialophora carrionii CBS 160.54.</title>
        <authorList>
            <consortium name="The Broad Institute Genomics Platform"/>
            <person name="Cuomo C."/>
            <person name="de Hoog S."/>
            <person name="Gorbushina A."/>
            <person name="Walker B."/>
            <person name="Young S.K."/>
            <person name="Zeng Q."/>
            <person name="Gargeya S."/>
            <person name="Fitzgerald M."/>
            <person name="Haas B."/>
            <person name="Abouelleil A."/>
            <person name="Allen A.W."/>
            <person name="Alvarado L."/>
            <person name="Arachchi H.M."/>
            <person name="Berlin A.M."/>
            <person name="Chapman S.B."/>
            <person name="Gainer-Dewar J."/>
            <person name="Goldberg J."/>
            <person name="Griggs A."/>
            <person name="Gujja S."/>
            <person name="Hansen M."/>
            <person name="Howarth C."/>
            <person name="Imamovic A."/>
            <person name="Ireland A."/>
            <person name="Larimer J."/>
            <person name="McCowan C."/>
            <person name="Murphy C."/>
            <person name="Pearson M."/>
            <person name="Poon T.W."/>
            <person name="Priest M."/>
            <person name="Roberts A."/>
            <person name="Saif S."/>
            <person name="Shea T."/>
            <person name="Sisk P."/>
            <person name="Sykes S."/>
            <person name="Wortman J."/>
            <person name="Nusbaum C."/>
            <person name="Birren B."/>
        </authorList>
    </citation>
    <scope>NUCLEOTIDE SEQUENCE [LARGE SCALE GENOMIC DNA]</scope>
    <source>
        <strain evidence="2 3">CBS 160.54</strain>
    </source>
</reference>
<name>V9D7W2_9EURO</name>
<evidence type="ECO:0000256" key="1">
    <source>
        <dbReference type="SAM" id="MobiDB-lite"/>
    </source>
</evidence>
<dbReference type="OrthoDB" id="10568550at2759"/>
<proteinExistence type="predicted"/>
<dbReference type="EMBL" id="KB822705">
    <property type="protein sequence ID" value="ETI23004.1"/>
    <property type="molecule type" value="Genomic_DNA"/>
</dbReference>
<feature type="region of interest" description="Disordered" evidence="1">
    <location>
        <begin position="71"/>
        <end position="103"/>
    </location>
</feature>
<gene>
    <name evidence="2" type="ORF">G647_04800</name>
</gene>
<dbReference type="AlphaFoldDB" id="V9D7W2"/>